<evidence type="ECO:0000313" key="4">
    <source>
        <dbReference type="Proteomes" id="UP000484164"/>
    </source>
</evidence>
<feature type="domain" description="Calcineurin-like phosphoesterase" evidence="2">
    <location>
        <begin position="3"/>
        <end position="150"/>
    </location>
</feature>
<dbReference type="SUPFAM" id="SSF56300">
    <property type="entry name" value="Metallo-dependent phosphatases"/>
    <property type="match status" value="1"/>
</dbReference>
<dbReference type="Pfam" id="PF12850">
    <property type="entry name" value="Metallophos_2"/>
    <property type="match status" value="1"/>
</dbReference>
<accession>A0A6L3ZHN9</accession>
<proteinExistence type="inferred from homology"/>
<evidence type="ECO:0000313" key="3">
    <source>
        <dbReference type="EMBL" id="KAB2817347.1"/>
    </source>
</evidence>
<dbReference type="Proteomes" id="UP000484164">
    <property type="component" value="Unassembled WGS sequence"/>
</dbReference>
<evidence type="ECO:0000256" key="1">
    <source>
        <dbReference type="ARBA" id="ARBA00008950"/>
    </source>
</evidence>
<comment type="caution">
    <text evidence="3">The sequence shown here is derived from an EMBL/GenBank/DDBJ whole genome shotgun (WGS) entry which is preliminary data.</text>
</comment>
<dbReference type="InterPro" id="IPR024654">
    <property type="entry name" value="Calcineurin-like_PHP_lpxH"/>
</dbReference>
<dbReference type="AlphaFoldDB" id="A0A6L3ZHN9"/>
<name>A0A6L3ZHN9_9FLAO</name>
<evidence type="ECO:0000259" key="2">
    <source>
        <dbReference type="Pfam" id="PF12850"/>
    </source>
</evidence>
<reference evidence="3 4" key="1">
    <citation type="submission" date="2019-10" db="EMBL/GenBank/DDBJ databases">
        <title>Genome sequence of Phaeocystidibacter marisrubri JCM30614 (type strain).</title>
        <authorList>
            <person name="Bowman J.P."/>
        </authorList>
    </citation>
    <scope>NUCLEOTIDE SEQUENCE [LARGE SCALE GENOMIC DNA]</scope>
    <source>
        <strain evidence="3 4">JCM 30614</strain>
    </source>
</reference>
<dbReference type="EMBL" id="WBVQ01000001">
    <property type="protein sequence ID" value="KAB2817347.1"/>
    <property type="molecule type" value="Genomic_DNA"/>
</dbReference>
<organism evidence="3 4">
    <name type="scientific">Phaeocystidibacter marisrubri</name>
    <dbReference type="NCBI Taxonomy" id="1577780"/>
    <lineage>
        <taxon>Bacteria</taxon>
        <taxon>Pseudomonadati</taxon>
        <taxon>Bacteroidota</taxon>
        <taxon>Flavobacteriia</taxon>
        <taxon>Flavobacteriales</taxon>
        <taxon>Phaeocystidibacteraceae</taxon>
        <taxon>Phaeocystidibacter</taxon>
    </lineage>
</organism>
<comment type="similarity">
    <text evidence="1">Belongs to the metallophosphoesterase superfamily. YfcE family.</text>
</comment>
<dbReference type="InterPro" id="IPR029052">
    <property type="entry name" value="Metallo-depent_PP-like"/>
</dbReference>
<gene>
    <name evidence="3" type="ORF">F8C82_02845</name>
</gene>
<protein>
    <submittedName>
        <fullName evidence="3">Metallophosphoesterase family protein</fullName>
    </submittedName>
</protein>
<keyword evidence="4" id="KW-1185">Reference proteome</keyword>
<sequence length="168" mass="18804">MKRILLLSDTHSHIDDRIMNFVEAADEVWHAGDIGDLSVTDRIAEKVTLRAVYGNIDNHKARAEYPLVNCFVVEGLKVFITHIGGYPGRYAPGVKDQLAKEKPGLFISGHSHILKVKFDKDLNLIHMNPGAAGIHGFHSMRTMLRFEVHKGKVENLEVIELGKRGSIK</sequence>
<dbReference type="Gene3D" id="3.60.21.10">
    <property type="match status" value="1"/>
</dbReference>
<dbReference type="RefSeq" id="WP_151691918.1">
    <property type="nucleotide sequence ID" value="NZ_BMGX01000002.1"/>
</dbReference>
<dbReference type="OrthoDB" id="9785951at2"/>